<organism evidence="1 2">
    <name type="scientific">Elysia marginata</name>
    <dbReference type="NCBI Taxonomy" id="1093978"/>
    <lineage>
        <taxon>Eukaryota</taxon>
        <taxon>Metazoa</taxon>
        <taxon>Spiralia</taxon>
        <taxon>Lophotrochozoa</taxon>
        <taxon>Mollusca</taxon>
        <taxon>Gastropoda</taxon>
        <taxon>Heterobranchia</taxon>
        <taxon>Euthyneura</taxon>
        <taxon>Panpulmonata</taxon>
        <taxon>Sacoglossa</taxon>
        <taxon>Placobranchoidea</taxon>
        <taxon>Plakobranchidae</taxon>
        <taxon>Elysia</taxon>
    </lineage>
</organism>
<protein>
    <recommendedName>
        <fullName evidence="3">Secreted protein</fullName>
    </recommendedName>
</protein>
<dbReference type="Proteomes" id="UP000762676">
    <property type="component" value="Unassembled WGS sequence"/>
</dbReference>
<evidence type="ECO:0008006" key="3">
    <source>
        <dbReference type="Google" id="ProtNLM"/>
    </source>
</evidence>
<dbReference type="EMBL" id="BMAT01005133">
    <property type="protein sequence ID" value="GFR88053.1"/>
    <property type="molecule type" value="Genomic_DNA"/>
</dbReference>
<comment type="caution">
    <text evidence="1">The sequence shown here is derived from an EMBL/GenBank/DDBJ whole genome shotgun (WGS) entry which is preliminary data.</text>
</comment>
<keyword evidence="2" id="KW-1185">Reference proteome</keyword>
<gene>
    <name evidence="1" type="ORF">ElyMa_002508000</name>
</gene>
<reference evidence="1 2" key="1">
    <citation type="journal article" date="2021" name="Elife">
        <title>Chloroplast acquisition without the gene transfer in kleptoplastic sea slugs, Plakobranchus ocellatus.</title>
        <authorList>
            <person name="Maeda T."/>
            <person name="Takahashi S."/>
            <person name="Yoshida T."/>
            <person name="Shimamura S."/>
            <person name="Takaki Y."/>
            <person name="Nagai Y."/>
            <person name="Toyoda A."/>
            <person name="Suzuki Y."/>
            <person name="Arimoto A."/>
            <person name="Ishii H."/>
            <person name="Satoh N."/>
            <person name="Nishiyama T."/>
            <person name="Hasebe M."/>
            <person name="Maruyama T."/>
            <person name="Minagawa J."/>
            <person name="Obokata J."/>
            <person name="Shigenobu S."/>
        </authorList>
    </citation>
    <scope>NUCLEOTIDE SEQUENCE [LARGE SCALE GENOMIC DNA]</scope>
</reference>
<dbReference type="AlphaFoldDB" id="A0AAV4GT33"/>
<evidence type="ECO:0000313" key="2">
    <source>
        <dbReference type="Proteomes" id="UP000762676"/>
    </source>
</evidence>
<accession>A0AAV4GT33</accession>
<evidence type="ECO:0000313" key="1">
    <source>
        <dbReference type="EMBL" id="GFR88053.1"/>
    </source>
</evidence>
<proteinExistence type="predicted"/>
<name>A0AAV4GT33_9GAST</name>
<sequence>MTRMSYYVLVTVQSFYMTCMSYYVLRENHIVLTTSDVCNVTMHRGNPQVRGARVKHNVERLAWGADGDGSVVLRLQSKIRFQIKRYQTVNVTLELARPPRQEG</sequence>